<evidence type="ECO:0008006" key="2">
    <source>
        <dbReference type="Google" id="ProtNLM"/>
    </source>
</evidence>
<proteinExistence type="predicted"/>
<gene>
    <name evidence="1" type="ORF">S06H3_00960</name>
</gene>
<name>X1JKC2_9ZZZZ</name>
<reference evidence="1" key="1">
    <citation type="journal article" date="2014" name="Front. Microbiol.">
        <title>High frequency of phylogenetically diverse reductive dehalogenase-homologous genes in deep subseafloor sedimentary metagenomes.</title>
        <authorList>
            <person name="Kawai M."/>
            <person name="Futagami T."/>
            <person name="Toyoda A."/>
            <person name="Takaki Y."/>
            <person name="Nishi S."/>
            <person name="Hori S."/>
            <person name="Arai W."/>
            <person name="Tsubouchi T."/>
            <person name="Morono Y."/>
            <person name="Uchiyama I."/>
            <person name="Ito T."/>
            <person name="Fujiyama A."/>
            <person name="Inagaki F."/>
            <person name="Takami H."/>
        </authorList>
    </citation>
    <scope>NUCLEOTIDE SEQUENCE</scope>
    <source>
        <strain evidence="1">Expedition CK06-06</strain>
    </source>
</reference>
<evidence type="ECO:0000313" key="1">
    <source>
        <dbReference type="EMBL" id="GAH95176.1"/>
    </source>
</evidence>
<sequence length="131" mass="14265">MKQLIILIIILIILSLSSTSVYAAEFSPAPLKLSAPGIIKYNFDGTKLVIPVKVSGTNALSVFCVYTKDKASDISNVMNGYLGWHHVNKVDTSIYISPITQLSVGNNEIRWSGKDDDGNAVPKGEYTKGEF</sequence>
<organism evidence="1">
    <name type="scientific">marine sediment metagenome</name>
    <dbReference type="NCBI Taxonomy" id="412755"/>
    <lineage>
        <taxon>unclassified sequences</taxon>
        <taxon>metagenomes</taxon>
        <taxon>ecological metagenomes</taxon>
    </lineage>
</organism>
<accession>X1JKC2</accession>
<protein>
    <recommendedName>
        <fullName evidence="2">FlgD Ig-like domain-containing protein</fullName>
    </recommendedName>
</protein>
<dbReference type="Gene3D" id="2.60.40.4070">
    <property type="match status" value="1"/>
</dbReference>
<dbReference type="AlphaFoldDB" id="X1JKC2"/>
<comment type="caution">
    <text evidence="1">The sequence shown here is derived from an EMBL/GenBank/DDBJ whole genome shotgun (WGS) entry which is preliminary data.</text>
</comment>
<feature type="non-terminal residue" evidence="1">
    <location>
        <position position="131"/>
    </location>
</feature>
<dbReference type="EMBL" id="BARV01000214">
    <property type="protein sequence ID" value="GAH95176.1"/>
    <property type="molecule type" value="Genomic_DNA"/>
</dbReference>